<dbReference type="GO" id="GO:0006605">
    <property type="term" value="P:protein targeting"/>
    <property type="evidence" value="ECO:0007669"/>
    <property type="project" value="InterPro"/>
</dbReference>
<dbReference type="GO" id="GO:0016020">
    <property type="term" value="C:membrane"/>
    <property type="evidence" value="ECO:0007669"/>
    <property type="project" value="InterPro"/>
</dbReference>
<dbReference type="GO" id="GO:0017038">
    <property type="term" value="P:protein import"/>
    <property type="evidence" value="ECO:0007669"/>
    <property type="project" value="InterPro"/>
</dbReference>
<dbReference type="PANTHER" id="PTHR30612:SF0">
    <property type="entry name" value="CHLOROPLAST PROTEIN-TRANSPORTING ATPASE"/>
    <property type="match status" value="1"/>
</dbReference>
<feature type="region of interest" description="Disordered" evidence="3">
    <location>
        <begin position="336"/>
        <end position="369"/>
    </location>
</feature>
<dbReference type="Pfam" id="PF07517">
    <property type="entry name" value="SecA_DEAD"/>
    <property type="match status" value="1"/>
</dbReference>
<evidence type="ECO:0000256" key="2">
    <source>
        <dbReference type="ARBA" id="ARBA00023010"/>
    </source>
</evidence>
<evidence type="ECO:0000256" key="1">
    <source>
        <dbReference type="ARBA" id="ARBA00022927"/>
    </source>
</evidence>
<feature type="non-terminal residue" evidence="5">
    <location>
        <position position="369"/>
    </location>
</feature>
<dbReference type="Proteomes" id="UP000663829">
    <property type="component" value="Unassembled WGS sequence"/>
</dbReference>
<evidence type="ECO:0000259" key="4">
    <source>
        <dbReference type="PROSITE" id="PS51196"/>
    </source>
</evidence>
<evidence type="ECO:0000313" key="6">
    <source>
        <dbReference type="EMBL" id="CAF4503928.1"/>
    </source>
</evidence>
<proteinExistence type="predicted"/>
<reference evidence="5" key="1">
    <citation type="submission" date="2021-02" db="EMBL/GenBank/DDBJ databases">
        <authorList>
            <person name="Nowell W R."/>
        </authorList>
    </citation>
    <scope>NUCLEOTIDE SEQUENCE</scope>
</reference>
<evidence type="ECO:0000313" key="5">
    <source>
        <dbReference type="EMBL" id="CAF1616730.1"/>
    </source>
</evidence>
<dbReference type="Gene3D" id="3.90.1440.10">
    <property type="entry name" value="SecA, preprotein cross-linking domain"/>
    <property type="match status" value="1"/>
</dbReference>
<keyword evidence="2" id="KW-0811">Translocation</keyword>
<keyword evidence="7" id="KW-1185">Reference proteome</keyword>
<protein>
    <recommendedName>
        <fullName evidence="4">SecA family profile domain-containing protein</fullName>
    </recommendedName>
</protein>
<gene>
    <name evidence="5" type="ORF">GPM918_LOCUS43475</name>
    <name evidence="6" type="ORF">SRO942_LOCUS44973</name>
</gene>
<name>A0A816C4I4_9BILA</name>
<dbReference type="Proteomes" id="UP000681722">
    <property type="component" value="Unassembled WGS sequence"/>
</dbReference>
<dbReference type="EMBL" id="CAJNOQ010039523">
    <property type="protein sequence ID" value="CAF1616730.1"/>
    <property type="molecule type" value="Genomic_DNA"/>
</dbReference>
<dbReference type="SUPFAM" id="SSF52540">
    <property type="entry name" value="P-loop containing nucleoside triphosphate hydrolases"/>
    <property type="match status" value="1"/>
</dbReference>
<dbReference type="AlphaFoldDB" id="A0A816C4I4"/>
<dbReference type="GO" id="GO:0005524">
    <property type="term" value="F:ATP binding"/>
    <property type="evidence" value="ECO:0007669"/>
    <property type="project" value="InterPro"/>
</dbReference>
<evidence type="ECO:0000256" key="3">
    <source>
        <dbReference type="SAM" id="MobiDB-lite"/>
    </source>
</evidence>
<dbReference type="InterPro" id="IPR011115">
    <property type="entry name" value="SecA_DEAD"/>
</dbReference>
<keyword evidence="1" id="KW-0813">Transport</keyword>
<dbReference type="PROSITE" id="PS51196">
    <property type="entry name" value="SECA_MOTOR_DEAD"/>
    <property type="match status" value="1"/>
</dbReference>
<feature type="non-terminal residue" evidence="5">
    <location>
        <position position="1"/>
    </location>
</feature>
<organism evidence="5 7">
    <name type="scientific">Didymodactylos carnosus</name>
    <dbReference type="NCBI Taxonomy" id="1234261"/>
    <lineage>
        <taxon>Eukaryota</taxon>
        <taxon>Metazoa</taxon>
        <taxon>Spiralia</taxon>
        <taxon>Gnathifera</taxon>
        <taxon>Rotifera</taxon>
        <taxon>Eurotatoria</taxon>
        <taxon>Bdelloidea</taxon>
        <taxon>Philodinida</taxon>
        <taxon>Philodinidae</taxon>
        <taxon>Didymodactylos</taxon>
    </lineage>
</organism>
<comment type="caution">
    <text evidence="5">The sequence shown here is derived from an EMBL/GenBank/DDBJ whole genome shotgun (WGS) entry which is preliminary data.</text>
</comment>
<dbReference type="PANTHER" id="PTHR30612">
    <property type="entry name" value="SECA INNER MEMBRANE COMPONENT OF SEC PROTEIN SECRETION SYSTEM"/>
    <property type="match status" value="1"/>
</dbReference>
<dbReference type="GO" id="GO:0006886">
    <property type="term" value="P:intracellular protein transport"/>
    <property type="evidence" value="ECO:0007669"/>
    <property type="project" value="InterPro"/>
</dbReference>
<keyword evidence="1" id="KW-0653">Protein transport</keyword>
<feature type="compositionally biased region" description="Polar residues" evidence="3">
    <location>
        <begin position="360"/>
        <end position="369"/>
    </location>
</feature>
<dbReference type="OrthoDB" id="10067052at2759"/>
<feature type="domain" description="SecA family profile" evidence="4">
    <location>
        <begin position="1"/>
        <end position="369"/>
    </location>
</feature>
<dbReference type="InterPro" id="IPR027417">
    <property type="entry name" value="P-loop_NTPase"/>
</dbReference>
<dbReference type="InterPro" id="IPR000185">
    <property type="entry name" value="SecA"/>
</dbReference>
<evidence type="ECO:0000313" key="7">
    <source>
        <dbReference type="Proteomes" id="UP000663829"/>
    </source>
</evidence>
<dbReference type="InterPro" id="IPR014018">
    <property type="entry name" value="SecA_motor_DEAD"/>
</dbReference>
<dbReference type="EMBL" id="CAJOBC010106500">
    <property type="protein sequence ID" value="CAF4503928.1"/>
    <property type="molecule type" value="Genomic_DNA"/>
</dbReference>
<accession>A0A816C4I4</accession>
<sequence>DRYENGRKHILVDEVDSMLLDKGNCVLYLSHQPSNLDSLESVYIFIWQMIVLNAVNGKYSSILEIKKIVLHNLYSILDKNELYKLTKNYEIIEEIWNELIENNNIDNLGKILSSENIKFENENLNEFLKPLKFLFDEIINYEKRIQIPNYLKLFVEQHLTTWIQSGIKAFEMEEGRNYIIDVDKNLTKLDKHPNIIIIDCDTGVDQINSQWNECLHQFLQLKHQCKTSLINLKAVFISNITFFNMYTNIYGLSGTLGSESEREFLKITYDVDFITIPVALTSRFKEYQPIVCKNIEQWRKTIVETAMKIVTGKNKRSIIIICETIKDVEQIKQSFKQYSEEEEQQNKESNSSNFDDCPDSSETYNNTET</sequence>